<feature type="domain" description="UvrD-like helicase C-terminal" evidence="2">
    <location>
        <begin position="559"/>
        <end position="608"/>
    </location>
</feature>
<dbReference type="RefSeq" id="WP_163999919.1">
    <property type="nucleotide sequence ID" value="NZ_WXXP01000005.1"/>
</dbReference>
<proteinExistence type="predicted"/>
<dbReference type="Proteomes" id="UP000471409">
    <property type="component" value="Unassembled WGS sequence"/>
</dbReference>
<comment type="caution">
    <text evidence="3">The sequence shown here is derived from an EMBL/GenBank/DDBJ whole genome shotgun (WGS) entry which is preliminary data.</text>
</comment>
<evidence type="ECO:0000313" key="4">
    <source>
        <dbReference type="Proteomes" id="UP000471409"/>
    </source>
</evidence>
<dbReference type="EMBL" id="WXXP01000005">
    <property type="protein sequence ID" value="NEK50194.1"/>
    <property type="molecule type" value="Genomic_DNA"/>
</dbReference>
<dbReference type="GO" id="GO:0005524">
    <property type="term" value="F:ATP binding"/>
    <property type="evidence" value="ECO:0007669"/>
    <property type="project" value="UniProtKB-KW"/>
</dbReference>
<keyword evidence="3" id="KW-0067">ATP-binding</keyword>
<gene>
    <name evidence="3" type="ORF">GUK36_12230</name>
</gene>
<evidence type="ECO:0000256" key="1">
    <source>
        <dbReference type="ARBA" id="ARBA00034923"/>
    </source>
</evidence>
<sequence length="689" mass="77856">MELNTTPQRLREDPPTEALVSLIQDNADALKLSDASIYYKFPLYKNNEEVVAAKIIIVSPNHGVFVVETTNVRGGDYNEAINKIDEELDLVFGQLHGRLTKNRSLRRDKKNLKFNLEPMIFAPQLPTRGVDIEAETVVVRDRSSLRTFLSAYEMDPLSADEFREICSVLEGAKGLIVPRPRELDDLPENSRASKINSLEAEIASFDKDQKHGYMEVFAGPQRIRGLAGSGKTVVLAMKAALTHLRYPDATIVYTFYTRSLYQHVKRLITRFYRQYDDQDPDWDKLHIMHAWGGRGRAGVYYEACRSHGVTPLTYSDVSDQPSPFDFVCSNLIERTDIKQSYDYVFVDEGQDFPASFLRLCLALARESKFVYAYDELQNIFQAEIPSVESVFGEGFKLQEDIILKKCYRNPREVLVAAHSIGFGIYGDKIVQMLENADHWKDLGYELKGELAEGKEARILRPEANSPSSISKTSDISEIIRVKVCAEVREEMAATAQSVVNDVQKEGLKPEDIVVLCADDRYAKRYFSALTVELAKHGIATNNLSGDSYSGDVFTRENAVTLTSVHRAKGNEGYSVYVMGIDALFNRPSVRTRNLAFTAMTRAKAWLTITGLGEAAARFAEEIDKAKKNFPYMIFEYPGEERLKVMKRDLEETPQQRLERALEGLTDEVNEEVVKAALTKIAASRKKVFK</sequence>
<dbReference type="InterPro" id="IPR027417">
    <property type="entry name" value="P-loop_NTPase"/>
</dbReference>
<dbReference type="AlphaFoldDB" id="A0A6P0DB62"/>
<accession>A0A6P0DB62</accession>
<reference evidence="3 4" key="1">
    <citation type="submission" date="2020-01" db="EMBL/GenBank/DDBJ databases">
        <title>Rhizobium genotypes associated with high levels of biological nitrogen fixation by grain legumes in a temperate-maritime cropping system.</title>
        <authorList>
            <person name="Maluk M."/>
            <person name="Francesc Ferrando Molina F."/>
            <person name="Lopez Del Egido L."/>
            <person name="Lafos M."/>
            <person name="Langarica-Fuentes A."/>
            <person name="Gebre Yohannes G."/>
            <person name="Young M.W."/>
            <person name="Martin P."/>
            <person name="Gantlett R."/>
            <person name="Kenicer G."/>
            <person name="Hawes C."/>
            <person name="Begg G.S."/>
            <person name="Quilliam R.S."/>
            <person name="Squire G.R."/>
            <person name="Poole P.S."/>
            <person name="Young P.W."/>
            <person name="Iannetta P.M."/>
            <person name="James E.K."/>
        </authorList>
    </citation>
    <scope>NUCLEOTIDE SEQUENCE [LARGE SCALE GENOMIC DNA]</scope>
    <source>
        <strain evidence="3 4">JHI944</strain>
    </source>
</reference>
<evidence type="ECO:0000313" key="3">
    <source>
        <dbReference type="EMBL" id="NEK50194.1"/>
    </source>
</evidence>
<keyword evidence="3" id="KW-0547">Nucleotide-binding</keyword>
<dbReference type="InterPro" id="IPR000212">
    <property type="entry name" value="DNA_helicase_UvrD/REP"/>
</dbReference>
<dbReference type="PANTHER" id="PTHR11070:SF2">
    <property type="entry name" value="ATP-DEPENDENT DNA HELICASE SRS2"/>
    <property type="match status" value="1"/>
</dbReference>
<dbReference type="Gene3D" id="3.40.50.300">
    <property type="entry name" value="P-loop containing nucleotide triphosphate hydrolases"/>
    <property type="match status" value="2"/>
</dbReference>
<dbReference type="GO" id="GO:0043138">
    <property type="term" value="F:3'-5' DNA helicase activity"/>
    <property type="evidence" value="ECO:0007669"/>
    <property type="project" value="TreeGrafter"/>
</dbReference>
<dbReference type="GO" id="GO:0003677">
    <property type="term" value="F:DNA binding"/>
    <property type="evidence" value="ECO:0007669"/>
    <property type="project" value="InterPro"/>
</dbReference>
<name>A0A6P0DB62_RHILE</name>
<protein>
    <recommendedName>
        <fullName evidence="1">DNA 3'-5' helicase II</fullName>
    </recommendedName>
</protein>
<dbReference type="Pfam" id="PF13538">
    <property type="entry name" value="UvrD_C_2"/>
    <property type="match status" value="1"/>
</dbReference>
<organism evidence="3 4">
    <name type="scientific">Rhizobium leguminosarum</name>
    <dbReference type="NCBI Taxonomy" id="384"/>
    <lineage>
        <taxon>Bacteria</taxon>
        <taxon>Pseudomonadati</taxon>
        <taxon>Pseudomonadota</taxon>
        <taxon>Alphaproteobacteria</taxon>
        <taxon>Hyphomicrobiales</taxon>
        <taxon>Rhizobiaceae</taxon>
        <taxon>Rhizobium/Agrobacterium group</taxon>
        <taxon>Rhizobium</taxon>
    </lineage>
</organism>
<dbReference type="InterPro" id="IPR027785">
    <property type="entry name" value="UvrD-like_helicase_C"/>
</dbReference>
<dbReference type="SUPFAM" id="SSF52540">
    <property type="entry name" value="P-loop containing nucleoside triphosphate hydrolases"/>
    <property type="match status" value="1"/>
</dbReference>
<dbReference type="GO" id="GO:0000725">
    <property type="term" value="P:recombinational repair"/>
    <property type="evidence" value="ECO:0007669"/>
    <property type="project" value="TreeGrafter"/>
</dbReference>
<evidence type="ECO:0000259" key="2">
    <source>
        <dbReference type="Pfam" id="PF13538"/>
    </source>
</evidence>
<dbReference type="PANTHER" id="PTHR11070">
    <property type="entry name" value="UVRD / RECB / PCRA DNA HELICASE FAMILY MEMBER"/>
    <property type="match status" value="1"/>
</dbReference>